<dbReference type="EMBL" id="PDET01000007">
    <property type="protein sequence ID" value="PRD15157.1"/>
    <property type="molecule type" value="Genomic_DNA"/>
</dbReference>
<dbReference type="GO" id="GO:0008909">
    <property type="term" value="F:isochorismate synthase activity"/>
    <property type="evidence" value="ECO:0007669"/>
    <property type="project" value="UniProtKB-EC"/>
</dbReference>
<accession>A0A2S9IBJ0</accession>
<comment type="catalytic activity">
    <reaction evidence="1">
        <text>chorismate = isochorismate</text>
        <dbReference type="Rhea" id="RHEA:18985"/>
        <dbReference type="ChEBI" id="CHEBI:29748"/>
        <dbReference type="ChEBI" id="CHEBI:29780"/>
        <dbReference type="EC" id="5.4.4.2"/>
    </reaction>
</comment>
<evidence type="ECO:0000256" key="5">
    <source>
        <dbReference type="ARBA" id="ARBA00041564"/>
    </source>
</evidence>
<evidence type="ECO:0000259" key="7">
    <source>
        <dbReference type="Pfam" id="PF00425"/>
    </source>
</evidence>
<feature type="compositionally biased region" description="Basic and acidic residues" evidence="6">
    <location>
        <begin position="215"/>
        <end position="226"/>
    </location>
</feature>
<name>A0A2S9IBJ0_9GAMM</name>
<evidence type="ECO:0000313" key="9">
    <source>
        <dbReference type="Proteomes" id="UP000239181"/>
    </source>
</evidence>
<gene>
    <name evidence="8" type="ORF">CQW29_11825</name>
</gene>
<evidence type="ECO:0000256" key="2">
    <source>
        <dbReference type="ARBA" id="ARBA00005297"/>
    </source>
</evidence>
<reference evidence="8 9" key="1">
    <citation type="submission" date="2017-10" db="EMBL/GenBank/DDBJ databases">
        <title>Draft genome of two endophytic bacteria isolated from 'guarana' Paullinia cupana (Mart.) Ducke.</title>
        <authorList>
            <person name="Siqueira K.A."/>
            <person name="Liotti R.G."/>
            <person name="Mendes T.A."/>
            <person name="Soares M.A."/>
        </authorList>
    </citation>
    <scope>NUCLEOTIDE SEQUENCE [LARGE SCALE GENOMIC DNA]</scope>
    <source>
        <strain evidence="8 9">342</strain>
    </source>
</reference>
<feature type="domain" description="Chorismate-utilising enzyme C-terminal" evidence="7">
    <location>
        <begin position="125"/>
        <end position="380"/>
    </location>
</feature>
<comment type="caution">
    <text evidence="8">The sequence shown here is derived from an EMBL/GenBank/DDBJ whole genome shotgun (WGS) entry which is preliminary data.</text>
</comment>
<dbReference type="InterPro" id="IPR005801">
    <property type="entry name" value="ADC_synthase"/>
</dbReference>
<dbReference type="NCBIfam" id="TIGR00543">
    <property type="entry name" value="isochor_syn"/>
    <property type="match status" value="1"/>
</dbReference>
<dbReference type="RefSeq" id="WP_105592937.1">
    <property type="nucleotide sequence ID" value="NZ_PDET01000007.1"/>
</dbReference>
<dbReference type="InterPro" id="IPR015890">
    <property type="entry name" value="Chorismate_C"/>
</dbReference>
<feature type="region of interest" description="Disordered" evidence="6">
    <location>
        <begin position="210"/>
        <end position="233"/>
    </location>
</feature>
<dbReference type="Proteomes" id="UP000239181">
    <property type="component" value="Unassembled WGS sequence"/>
</dbReference>
<dbReference type="SUPFAM" id="SSF56322">
    <property type="entry name" value="ADC synthase"/>
    <property type="match status" value="1"/>
</dbReference>
<dbReference type="AlphaFoldDB" id="A0A2S9IBJ0"/>
<evidence type="ECO:0000256" key="4">
    <source>
        <dbReference type="ARBA" id="ARBA00023235"/>
    </source>
</evidence>
<keyword evidence="9" id="KW-1185">Reference proteome</keyword>
<comment type="similarity">
    <text evidence="2">Belongs to the isochorismate synthase family.</text>
</comment>
<dbReference type="Pfam" id="PF00425">
    <property type="entry name" value="Chorismate_bind"/>
    <property type="match status" value="1"/>
</dbReference>
<dbReference type="InterPro" id="IPR004561">
    <property type="entry name" value="IsoChor_synthase"/>
</dbReference>
<evidence type="ECO:0000313" key="8">
    <source>
        <dbReference type="EMBL" id="PRD15157.1"/>
    </source>
</evidence>
<dbReference type="PANTHER" id="PTHR42839:SF2">
    <property type="entry name" value="ISOCHORISMATE SYNTHASE ENTC"/>
    <property type="match status" value="1"/>
</dbReference>
<evidence type="ECO:0000256" key="3">
    <source>
        <dbReference type="ARBA" id="ARBA00012824"/>
    </source>
</evidence>
<organism evidence="8 9">
    <name type="scientific">Pantoea coffeiphila</name>
    <dbReference type="NCBI Taxonomy" id="1465635"/>
    <lineage>
        <taxon>Bacteria</taxon>
        <taxon>Pseudomonadati</taxon>
        <taxon>Pseudomonadota</taxon>
        <taxon>Gammaproteobacteria</taxon>
        <taxon>Enterobacterales</taxon>
        <taxon>Erwiniaceae</taxon>
        <taxon>Pantoea</taxon>
    </lineage>
</organism>
<sequence>MELLTSESTLQFAADAAASGFFFMSPWRSLAAKGCFTTINTPAYEGEMLTGRFQHDIRHHLSEAKRQGIRHPVVVGAIPFDVRQPSALFIPETSHFFDRSSFQRQVQTHGSSHNDILRRTALPEQPEFMRMVSEAIAATASSQLDKVVLSRLMDIVTEKPVDITGLMQQLIAQNPTSYNFHVPLAQGGSLLGASPELLLRMHDRRYYTHPLAGSAKRDSDRERDRAAGQQLMKSQKDRYEHQLVIDALRHVLQSRSKRLAIPAEPELLTTGTLWHLGTPIEGEVSHAAENALSLACLLHPTPALSGYPHASAMQMIAKLEPFERDLFGGIVGWCDEHGNGEWVVTIRCGKVAGNRVRLFAGAGIVPDSTPESEWRETGVKLNTMLRAFGLN</sequence>
<evidence type="ECO:0000256" key="6">
    <source>
        <dbReference type="SAM" id="MobiDB-lite"/>
    </source>
</evidence>
<dbReference type="Gene3D" id="3.60.120.10">
    <property type="entry name" value="Anthranilate synthase"/>
    <property type="match status" value="1"/>
</dbReference>
<dbReference type="EC" id="5.4.4.2" evidence="3"/>
<protein>
    <recommendedName>
        <fullName evidence="3">isochorismate synthase</fullName>
        <ecNumber evidence="3">5.4.4.2</ecNumber>
    </recommendedName>
    <alternativeName>
        <fullName evidence="5">Isochorismate mutase</fullName>
    </alternativeName>
</protein>
<evidence type="ECO:0000256" key="1">
    <source>
        <dbReference type="ARBA" id="ARBA00000799"/>
    </source>
</evidence>
<keyword evidence="4" id="KW-0413">Isomerase</keyword>
<dbReference type="OrthoDB" id="9806579at2"/>
<dbReference type="PANTHER" id="PTHR42839">
    <property type="entry name" value="ISOCHORISMATE SYNTHASE ENTC"/>
    <property type="match status" value="1"/>
</dbReference>
<proteinExistence type="inferred from homology"/>